<dbReference type="Proteomes" id="UP000801492">
    <property type="component" value="Unassembled WGS sequence"/>
</dbReference>
<comment type="caution">
    <text evidence="2">The sequence shown here is derived from an EMBL/GenBank/DDBJ whole genome shotgun (WGS) entry which is preliminary data.</text>
</comment>
<reference evidence="2" key="1">
    <citation type="submission" date="2019-08" db="EMBL/GenBank/DDBJ databases">
        <title>The genome of the North American firefly Photinus pyralis.</title>
        <authorList>
            <consortium name="Photinus pyralis genome working group"/>
            <person name="Fallon T.R."/>
            <person name="Sander Lower S.E."/>
            <person name="Weng J.-K."/>
        </authorList>
    </citation>
    <scope>NUCLEOTIDE SEQUENCE</scope>
    <source>
        <strain evidence="2">TRF0915ILg1</strain>
        <tissue evidence="2">Whole body</tissue>
    </source>
</reference>
<feature type="region of interest" description="Disordered" evidence="1">
    <location>
        <begin position="29"/>
        <end position="67"/>
    </location>
</feature>
<evidence type="ECO:0000313" key="3">
    <source>
        <dbReference type="Proteomes" id="UP000801492"/>
    </source>
</evidence>
<keyword evidence="3" id="KW-1185">Reference proteome</keyword>
<accession>A0A8K0G3B8</accession>
<dbReference type="EMBL" id="VTPC01056824">
    <property type="protein sequence ID" value="KAF2890190.1"/>
    <property type="molecule type" value="Genomic_DNA"/>
</dbReference>
<name>A0A8K0G3B8_IGNLU</name>
<organism evidence="2 3">
    <name type="scientific">Ignelater luminosus</name>
    <name type="common">Cucubano</name>
    <name type="synonym">Pyrophorus luminosus</name>
    <dbReference type="NCBI Taxonomy" id="2038154"/>
    <lineage>
        <taxon>Eukaryota</taxon>
        <taxon>Metazoa</taxon>
        <taxon>Ecdysozoa</taxon>
        <taxon>Arthropoda</taxon>
        <taxon>Hexapoda</taxon>
        <taxon>Insecta</taxon>
        <taxon>Pterygota</taxon>
        <taxon>Neoptera</taxon>
        <taxon>Endopterygota</taxon>
        <taxon>Coleoptera</taxon>
        <taxon>Polyphaga</taxon>
        <taxon>Elateriformia</taxon>
        <taxon>Elateroidea</taxon>
        <taxon>Elateridae</taxon>
        <taxon>Agrypninae</taxon>
        <taxon>Pyrophorini</taxon>
        <taxon>Ignelater</taxon>
    </lineage>
</organism>
<sequence length="171" mass="18953">VTRIWPDDENGFGNNESFCSVLTSSATSNLTAATPRQTAGEDSHATIDAAGQASTSSSSDKKSLRRAKKYQKKIEAVKRKVMQEESSGEEFDESFSESGSFEFSEDIADLSENECNGLIKAGSYMLTKITEKNVVVEEQIIIVKYLKRFRSTEKLFIEDDETYVTGKSDVC</sequence>
<evidence type="ECO:0000256" key="1">
    <source>
        <dbReference type="SAM" id="MobiDB-lite"/>
    </source>
</evidence>
<evidence type="ECO:0000313" key="2">
    <source>
        <dbReference type="EMBL" id="KAF2890190.1"/>
    </source>
</evidence>
<gene>
    <name evidence="2" type="ORF">ILUMI_15983</name>
</gene>
<feature type="non-terminal residue" evidence="2">
    <location>
        <position position="1"/>
    </location>
</feature>
<dbReference type="AlphaFoldDB" id="A0A8K0G3B8"/>
<feature type="compositionally biased region" description="Low complexity" evidence="1">
    <location>
        <begin position="49"/>
        <end position="58"/>
    </location>
</feature>
<protein>
    <submittedName>
        <fullName evidence="2">Uncharacterized protein</fullName>
    </submittedName>
</protein>
<proteinExistence type="predicted"/>